<dbReference type="Proteomes" id="UP000004510">
    <property type="component" value="Unassembled WGS sequence"/>
</dbReference>
<dbReference type="GO" id="GO:0000155">
    <property type="term" value="F:phosphorelay sensor kinase activity"/>
    <property type="evidence" value="ECO:0007669"/>
    <property type="project" value="InterPro"/>
</dbReference>
<evidence type="ECO:0000256" key="4">
    <source>
        <dbReference type="ARBA" id="ARBA00022679"/>
    </source>
</evidence>
<dbReference type="Gene3D" id="3.30.450.20">
    <property type="entry name" value="PAS domain"/>
    <property type="match status" value="1"/>
</dbReference>
<dbReference type="CDD" id="cd00082">
    <property type="entry name" value="HisKA"/>
    <property type="match status" value="1"/>
</dbReference>
<dbReference type="PANTHER" id="PTHR43047:SF9">
    <property type="entry name" value="HISTIDINE KINASE"/>
    <property type="match status" value="1"/>
</dbReference>
<dbReference type="PRINTS" id="PR00344">
    <property type="entry name" value="BCTRLSENSOR"/>
</dbReference>
<name>D4XHK8_9BURK</name>
<dbReference type="Gene3D" id="3.30.565.10">
    <property type="entry name" value="Histidine kinase-like ATPase, C-terminal domain"/>
    <property type="match status" value="1"/>
</dbReference>
<dbReference type="SUPFAM" id="SSF52172">
    <property type="entry name" value="CheY-like"/>
    <property type="match status" value="1"/>
</dbReference>
<evidence type="ECO:0000259" key="7">
    <source>
        <dbReference type="PROSITE" id="PS50109"/>
    </source>
</evidence>
<dbReference type="EC" id="2.7.13.3" evidence="2"/>
<dbReference type="InterPro" id="IPR036097">
    <property type="entry name" value="HisK_dim/P_sf"/>
</dbReference>
<dbReference type="GO" id="GO:0005886">
    <property type="term" value="C:plasma membrane"/>
    <property type="evidence" value="ECO:0007669"/>
    <property type="project" value="TreeGrafter"/>
</dbReference>
<comment type="caution">
    <text evidence="9">The sequence shown here is derived from an EMBL/GenBank/DDBJ whole genome shotgun (WGS) entry which is preliminary data.</text>
</comment>
<dbReference type="Pfam" id="PF12860">
    <property type="entry name" value="PAS_7"/>
    <property type="match status" value="1"/>
</dbReference>
<dbReference type="SUPFAM" id="SSF55874">
    <property type="entry name" value="ATPase domain of HSP90 chaperone/DNA topoisomerase II/histidine kinase"/>
    <property type="match status" value="1"/>
</dbReference>
<protein>
    <recommendedName>
        <fullName evidence="2">histidine kinase</fullName>
        <ecNumber evidence="2">2.7.13.3</ecNumber>
    </recommendedName>
</protein>
<gene>
    <name evidence="9" type="ORF">HMPREF0004_4955</name>
</gene>
<dbReference type="SMART" id="SM00448">
    <property type="entry name" value="REC"/>
    <property type="match status" value="1"/>
</dbReference>
<evidence type="ECO:0000313" key="9">
    <source>
        <dbReference type="EMBL" id="EFF73664.1"/>
    </source>
</evidence>
<dbReference type="FunFam" id="3.30.565.10:FF:000049">
    <property type="entry name" value="Two-component sensor histidine kinase"/>
    <property type="match status" value="1"/>
</dbReference>
<dbReference type="EMBL" id="ADMS01000116">
    <property type="protein sequence ID" value="EFF73664.1"/>
    <property type="molecule type" value="Genomic_DNA"/>
</dbReference>
<dbReference type="Gene3D" id="1.10.287.130">
    <property type="match status" value="1"/>
</dbReference>
<dbReference type="InterPro" id="IPR035965">
    <property type="entry name" value="PAS-like_dom_sf"/>
</dbReference>
<dbReference type="InterPro" id="IPR011006">
    <property type="entry name" value="CheY-like_superfamily"/>
</dbReference>
<dbReference type="GO" id="GO:0009927">
    <property type="term" value="F:histidine phosphotransfer kinase activity"/>
    <property type="evidence" value="ECO:0007669"/>
    <property type="project" value="TreeGrafter"/>
</dbReference>
<dbReference type="SMART" id="SM00388">
    <property type="entry name" value="HisKA"/>
    <property type="match status" value="1"/>
</dbReference>
<dbReference type="AlphaFoldDB" id="D4XHK8"/>
<dbReference type="InterPro" id="IPR001789">
    <property type="entry name" value="Sig_transdc_resp-reg_receiver"/>
</dbReference>
<feature type="domain" description="Histidine kinase" evidence="7">
    <location>
        <begin position="231"/>
        <end position="440"/>
    </location>
</feature>
<dbReference type="InterPro" id="IPR036890">
    <property type="entry name" value="HATPase_C_sf"/>
</dbReference>
<feature type="modified residue" description="4-aspartylphosphate" evidence="6">
    <location>
        <position position="511"/>
    </location>
</feature>
<dbReference type="SMART" id="SM00387">
    <property type="entry name" value="HATPase_c"/>
    <property type="match status" value="1"/>
</dbReference>
<feature type="domain" description="Response regulatory" evidence="8">
    <location>
        <begin position="463"/>
        <end position="576"/>
    </location>
</feature>
<proteinExistence type="predicted"/>
<dbReference type="Pfam" id="PF02518">
    <property type="entry name" value="HATPase_c"/>
    <property type="match status" value="1"/>
</dbReference>
<dbReference type="InterPro" id="IPR005467">
    <property type="entry name" value="His_kinase_dom"/>
</dbReference>
<dbReference type="PROSITE" id="PS50109">
    <property type="entry name" value="HIS_KIN"/>
    <property type="match status" value="1"/>
</dbReference>
<dbReference type="SUPFAM" id="SSF47384">
    <property type="entry name" value="Homodimeric domain of signal transducing histidine kinase"/>
    <property type="match status" value="1"/>
</dbReference>
<dbReference type="InterPro" id="IPR003594">
    <property type="entry name" value="HATPase_dom"/>
</dbReference>
<dbReference type="SUPFAM" id="SSF55785">
    <property type="entry name" value="PYP-like sensor domain (PAS domain)"/>
    <property type="match status" value="1"/>
</dbReference>
<dbReference type="PROSITE" id="PS50110">
    <property type="entry name" value="RESPONSE_REGULATORY"/>
    <property type="match status" value="1"/>
</dbReference>
<evidence type="ECO:0000256" key="5">
    <source>
        <dbReference type="ARBA" id="ARBA00022777"/>
    </source>
</evidence>
<evidence type="ECO:0000256" key="2">
    <source>
        <dbReference type="ARBA" id="ARBA00012438"/>
    </source>
</evidence>
<dbReference type="Gene3D" id="3.40.50.2300">
    <property type="match status" value="1"/>
</dbReference>
<dbReference type="CDD" id="cd00156">
    <property type="entry name" value="REC"/>
    <property type="match status" value="1"/>
</dbReference>
<keyword evidence="5 9" id="KW-0418">Kinase</keyword>
<dbReference type="HOGENOM" id="CLU_000445_114_75_4"/>
<sequence length="583" mass="64367">MYSRPRVGVIMRAMSPGAMTITTCARGLCLMQEIPAMTLGWLALASFILASLAVAAVRFSGRLRAGSGRAQAQVSDLLATLEGVDEGVSVVDARMRLVAWNRQYQQFFDYPDGLLCVGRPVADVIRFSARRGKYGLGPGLDIDALVRKRVGFMRAGTVYRSQRTLRCGRVVELRGRPLPRGGYVTSYRDVTDLKRMRSQLRDIHDTLERRVRARVRQAEAIEQSRTQFLTAVSHDVLQPINAARLFASALNEEHEPEAQRYLAGRINTSLRAAEELLDGLLDLARLNAGALQPQQKDFDVEPLLRQLADQYGHVALRAGLQLRLHAKGPLPVRSDPRLLRRILQNFLANAVRYTRSGRILLSARASAGHVRLQVWDTGPGIAPHRLPRVYDEFHRDGQGQGFGLGLSICRRFALLLGHPLDARSEIGRGSVFSISVPRALRQLDCPARKSDPPEAHASLQGLRVLCLDNDADVLAGMQALLGRWQASVLCAATLDEALSLMRHRPHVLLVDYHLRDRLNGLDGLDALRADAPETRGALLSVDGDEALMQSARSRGYRVLAKPIKPASLRAFLAAKLRAQALPP</sequence>
<evidence type="ECO:0000256" key="3">
    <source>
        <dbReference type="ARBA" id="ARBA00022553"/>
    </source>
</evidence>
<dbReference type="eggNOG" id="COG2205">
    <property type="taxonomic scope" value="Bacteria"/>
</dbReference>
<keyword evidence="3 6" id="KW-0597">Phosphoprotein</keyword>
<evidence type="ECO:0000256" key="1">
    <source>
        <dbReference type="ARBA" id="ARBA00000085"/>
    </source>
</evidence>
<dbReference type="Pfam" id="PF00072">
    <property type="entry name" value="Response_reg"/>
    <property type="match status" value="1"/>
</dbReference>
<dbReference type="PATRIC" id="fig|742159.3.peg.442"/>
<evidence type="ECO:0000256" key="6">
    <source>
        <dbReference type="PROSITE-ProRule" id="PRU00169"/>
    </source>
</evidence>
<evidence type="ECO:0000313" key="10">
    <source>
        <dbReference type="Proteomes" id="UP000004510"/>
    </source>
</evidence>
<dbReference type="InterPro" id="IPR004358">
    <property type="entry name" value="Sig_transdc_His_kin-like_C"/>
</dbReference>
<reference evidence="10" key="1">
    <citation type="submission" date="2010-03" db="EMBL/GenBank/DDBJ databases">
        <title>Complete sequence of Mobiluncus curtisii ATCC 43063.</title>
        <authorList>
            <person name="Muzny D."/>
            <person name="Qin X."/>
            <person name="Deng J."/>
            <person name="Jiang H."/>
            <person name="Liu Y."/>
            <person name="Qu J."/>
            <person name="Song X.-Z."/>
            <person name="Zhang L."/>
            <person name="Thornton R."/>
            <person name="Coyle M."/>
            <person name="Francisco L."/>
            <person name="Jackson L."/>
            <person name="Javaid M."/>
            <person name="Korchina V."/>
            <person name="Kovar C."/>
            <person name="Mata R."/>
            <person name="Mathew T."/>
            <person name="Ngo R."/>
            <person name="Nguyen L."/>
            <person name="Nguyen N."/>
            <person name="Okwuonu G."/>
            <person name="Ongeri F."/>
            <person name="Pham C."/>
            <person name="Simmons D."/>
            <person name="Wilczek-Boney K."/>
            <person name="Hale W."/>
            <person name="Jakkamsetti A."/>
            <person name="Pham P."/>
            <person name="Ruth R."/>
            <person name="San Lucas F."/>
            <person name="Warren J."/>
            <person name="Zhang J."/>
            <person name="Zhao Z."/>
            <person name="Zhou C."/>
            <person name="Zhu D."/>
            <person name="Lee S."/>
            <person name="Bess C."/>
            <person name="Blankenburg K."/>
            <person name="Forbes L."/>
            <person name="Fu Q."/>
            <person name="Gubbala S."/>
            <person name="Hirani K."/>
            <person name="Jayaseelan J.C."/>
            <person name="Lara F."/>
            <person name="Munidasa M."/>
            <person name="Palculict T."/>
            <person name="Patil S."/>
            <person name="Pu L.-L."/>
            <person name="Saada N."/>
            <person name="Tang L."/>
            <person name="Weissenberger G."/>
            <person name="Zhu Y."/>
            <person name="Hemphill L."/>
            <person name="Shang Y."/>
            <person name="Youmans B."/>
            <person name="Ayvaz T."/>
            <person name="Ross M."/>
            <person name="Santibanez J."/>
            <person name="Aqrawi P."/>
            <person name="Gross S."/>
            <person name="Joshi V."/>
            <person name="Fowler G."/>
            <person name="Nazareth L."/>
            <person name="Reid J."/>
            <person name="Worley K."/>
            <person name="Petrosino J."/>
            <person name="Highlander S."/>
            <person name="Gibbs R."/>
            <person name="Gibbs R."/>
        </authorList>
    </citation>
    <scope>NUCLEOTIDE SEQUENCE [LARGE SCALE GENOMIC DNA]</scope>
    <source>
        <strain evidence="10">ATCC 43553</strain>
    </source>
</reference>
<evidence type="ECO:0000259" key="8">
    <source>
        <dbReference type="PROSITE" id="PS50110"/>
    </source>
</evidence>
<dbReference type="PANTHER" id="PTHR43047">
    <property type="entry name" value="TWO-COMPONENT HISTIDINE PROTEIN KINASE"/>
    <property type="match status" value="1"/>
</dbReference>
<accession>D4XHK8</accession>
<keyword evidence="4" id="KW-0808">Transferase</keyword>
<comment type="catalytic activity">
    <reaction evidence="1">
        <text>ATP + protein L-histidine = ADP + protein N-phospho-L-histidine.</text>
        <dbReference type="EC" id="2.7.13.3"/>
    </reaction>
</comment>
<dbReference type="Pfam" id="PF00512">
    <property type="entry name" value="HisKA"/>
    <property type="match status" value="1"/>
</dbReference>
<dbReference type="eggNOG" id="COG0745">
    <property type="taxonomic scope" value="Bacteria"/>
</dbReference>
<dbReference type="InterPro" id="IPR003661">
    <property type="entry name" value="HisK_dim/P_dom"/>
</dbReference>
<organism evidence="9 10">
    <name type="scientific">Achromobacter piechaudii ATCC 43553</name>
    <dbReference type="NCBI Taxonomy" id="742159"/>
    <lineage>
        <taxon>Bacteria</taxon>
        <taxon>Pseudomonadati</taxon>
        <taxon>Pseudomonadota</taxon>
        <taxon>Betaproteobacteria</taxon>
        <taxon>Burkholderiales</taxon>
        <taxon>Alcaligenaceae</taxon>
        <taxon>Achromobacter</taxon>
    </lineage>
</organism>